<dbReference type="CDD" id="cd01347">
    <property type="entry name" value="ligand_gated_channel"/>
    <property type="match status" value="1"/>
</dbReference>
<dbReference type="Pfam" id="PF00593">
    <property type="entry name" value="TonB_dep_Rec_b-barrel"/>
    <property type="match status" value="1"/>
</dbReference>
<feature type="signal peptide" evidence="12">
    <location>
        <begin position="1"/>
        <end position="31"/>
    </location>
</feature>
<reference evidence="15 16" key="1">
    <citation type="submission" date="2017-10" db="EMBL/GenBank/DDBJ databases">
        <title>Massilia psychrophilum sp. nov., a novel purple-pigmented bacterium isolated from Tianshan glacier, Xinjiang Municipality, China.</title>
        <authorList>
            <person name="Wang H."/>
        </authorList>
    </citation>
    <scope>NUCLEOTIDE SEQUENCE [LARGE SCALE GENOMIC DNA]</scope>
    <source>
        <strain evidence="15 16">JCM 30813</strain>
    </source>
</reference>
<dbReference type="InterPro" id="IPR036942">
    <property type="entry name" value="Beta-barrel_TonB_sf"/>
</dbReference>
<evidence type="ECO:0008006" key="17">
    <source>
        <dbReference type="Google" id="ProtNLM"/>
    </source>
</evidence>
<dbReference type="PROSITE" id="PS52016">
    <property type="entry name" value="TONB_DEPENDENT_REC_3"/>
    <property type="match status" value="1"/>
</dbReference>
<keyword evidence="5 10" id="KW-0812">Transmembrane</keyword>
<evidence type="ECO:0000313" key="15">
    <source>
        <dbReference type="EMBL" id="PIL41311.1"/>
    </source>
</evidence>
<evidence type="ECO:0000313" key="16">
    <source>
        <dbReference type="Proteomes" id="UP000228593"/>
    </source>
</evidence>
<evidence type="ECO:0000256" key="3">
    <source>
        <dbReference type="ARBA" id="ARBA00022448"/>
    </source>
</evidence>
<dbReference type="OrthoDB" id="8530571at2"/>
<gene>
    <name evidence="15" type="ORF">CR103_02035</name>
</gene>
<evidence type="ECO:0000256" key="6">
    <source>
        <dbReference type="ARBA" id="ARBA00023077"/>
    </source>
</evidence>
<dbReference type="PANTHER" id="PTHR47234">
    <property type="match status" value="1"/>
</dbReference>
<dbReference type="PANTHER" id="PTHR47234:SF1">
    <property type="entry name" value="TONB-DEPENDENT RECEPTOR"/>
    <property type="match status" value="1"/>
</dbReference>
<evidence type="ECO:0000256" key="10">
    <source>
        <dbReference type="PROSITE-ProRule" id="PRU01360"/>
    </source>
</evidence>
<dbReference type="Gene3D" id="2.40.170.20">
    <property type="entry name" value="TonB-dependent receptor, beta-barrel domain"/>
    <property type="match status" value="1"/>
</dbReference>
<name>A0A2G8T5J2_9BURK</name>
<feature type="chain" id="PRO_5013916739" description="TonB-dependent receptor" evidence="12">
    <location>
        <begin position="32"/>
        <end position="963"/>
    </location>
</feature>
<comment type="similarity">
    <text evidence="2 10 11">Belongs to the TonB-dependent receptor family.</text>
</comment>
<feature type="domain" description="TonB-dependent receptor-like beta-barrel" evidence="13">
    <location>
        <begin position="436"/>
        <end position="925"/>
    </location>
</feature>
<dbReference type="InterPro" id="IPR000531">
    <property type="entry name" value="Beta-barrel_TonB"/>
</dbReference>
<keyword evidence="16" id="KW-1185">Reference proteome</keyword>
<evidence type="ECO:0000259" key="13">
    <source>
        <dbReference type="Pfam" id="PF00593"/>
    </source>
</evidence>
<keyword evidence="6 11" id="KW-0798">TonB box</keyword>
<evidence type="ECO:0000256" key="11">
    <source>
        <dbReference type="RuleBase" id="RU003357"/>
    </source>
</evidence>
<sequence length="963" mass="102454">MKETILSHSLRRIFAGGAAAGLSLLAQGVQAQDQAPAAAQPIARVEITGSNIRRAQAETASSVQTLNRADIEKTGRTTVAELLQTLAIDNQGSVPTSFGGGFAQGASGISLRGLGAASTLVLLNGRRIAPYGLADDGQKVFADLNIIPAEAVERVEILKDGASAIYGSDAIAGVVNVILRKDFQGTTVKASYGKSGDWDGRDTRLAITHGFGDLDADRYNVLFSLEFGGKREVYNRDRAGRDQIGRADLRDKGFSAQEGFGGTGAIIDGRTAAGSAVNGNVRSPFLSNPADPDSPRLYYNRGNPAGVGFTRFFPAAACGNFTSHPQGDPGGGCLTDAQQQYQQIQPRQNSYNLFGRGSFKLSQTLEAYAEMNYYWTESQSLSTPSNVSASVGYPGGPVSNAGAALGAAHPDNPYFGTAARLRYLATDVGPRTSAINSKFGRALVGIKGTAMNWDFDSSLLYSTSRVKNNRNGFLQRNVAFALLNPTAANVAAANTNPAYAALPPGTVWRIAENAGLNSPAMYAALSPAISNKAQTSITQIDFKGTREFNQVMLPGGPLAVAAGIEYRNERTELAPTSGTELGNIIGLGYSAYFGKRDVTGVYAEALAPLLKTLELTGALRFDHYSDVGNSYTPKVGIKWTPMRELALRSTFAKGFRAPSSAENGVGGLAAFSTASDPLRCALGVDSACVAGPIAIITSPNAALSPERSKSWSVGAIWDPLPRTSISLDFWQIKRKNEINQEQTDVAIAAGQVARDPSTATRPGDPGQITAVLANYVNSANTKVRGVDLDGRTSFNLGSGRGTLAMDAKWTHLFKWLRTEKDGSERDFAGTHGNCDVTNCIGTPDDRVNLGATWDLTPWRVSATVNYRAPIKNTLFKNDPAGCAFTFADGRDAPNGCEIASFTTLDLTARWTLRKNTELFGTIQNVFDKIAPLDPLTYGATSYNPLDYSGALGRYFQVGMRHKF</sequence>
<proteinExistence type="inferred from homology"/>
<dbReference type="SUPFAM" id="SSF56935">
    <property type="entry name" value="Porins"/>
    <property type="match status" value="1"/>
</dbReference>
<dbReference type="Proteomes" id="UP000228593">
    <property type="component" value="Unassembled WGS sequence"/>
</dbReference>
<dbReference type="AlphaFoldDB" id="A0A2G8T5J2"/>
<dbReference type="InterPro" id="IPR037066">
    <property type="entry name" value="Plug_dom_sf"/>
</dbReference>
<evidence type="ECO:0000256" key="12">
    <source>
        <dbReference type="SAM" id="SignalP"/>
    </source>
</evidence>
<feature type="domain" description="TonB-dependent receptor plug" evidence="14">
    <location>
        <begin position="56"/>
        <end position="174"/>
    </location>
</feature>
<organism evidence="15 16">
    <name type="scientific">Massilia psychrophila</name>
    <dbReference type="NCBI Taxonomy" id="1603353"/>
    <lineage>
        <taxon>Bacteria</taxon>
        <taxon>Pseudomonadati</taxon>
        <taxon>Pseudomonadota</taxon>
        <taxon>Betaproteobacteria</taxon>
        <taxon>Burkholderiales</taxon>
        <taxon>Oxalobacteraceae</taxon>
        <taxon>Telluria group</taxon>
        <taxon>Massilia</taxon>
    </lineage>
</organism>
<dbReference type="EMBL" id="PDOB01000002">
    <property type="protein sequence ID" value="PIL41311.1"/>
    <property type="molecule type" value="Genomic_DNA"/>
</dbReference>
<evidence type="ECO:0000256" key="9">
    <source>
        <dbReference type="ARBA" id="ARBA00023237"/>
    </source>
</evidence>
<comment type="caution">
    <text evidence="15">The sequence shown here is derived from an EMBL/GenBank/DDBJ whole genome shotgun (WGS) entry which is preliminary data.</text>
</comment>
<keyword evidence="8" id="KW-0675">Receptor</keyword>
<keyword evidence="4 10" id="KW-1134">Transmembrane beta strand</keyword>
<evidence type="ECO:0000256" key="5">
    <source>
        <dbReference type="ARBA" id="ARBA00022692"/>
    </source>
</evidence>
<keyword evidence="9 10" id="KW-0998">Cell outer membrane</keyword>
<dbReference type="GO" id="GO:0009279">
    <property type="term" value="C:cell outer membrane"/>
    <property type="evidence" value="ECO:0007669"/>
    <property type="project" value="UniProtKB-SubCell"/>
</dbReference>
<keyword evidence="7 10" id="KW-0472">Membrane</keyword>
<evidence type="ECO:0000259" key="14">
    <source>
        <dbReference type="Pfam" id="PF07715"/>
    </source>
</evidence>
<keyword evidence="3 10" id="KW-0813">Transport</keyword>
<dbReference type="RefSeq" id="WP_099914354.1">
    <property type="nucleotide sequence ID" value="NZ_BMHS01000003.1"/>
</dbReference>
<evidence type="ECO:0000256" key="2">
    <source>
        <dbReference type="ARBA" id="ARBA00009810"/>
    </source>
</evidence>
<evidence type="ECO:0000256" key="8">
    <source>
        <dbReference type="ARBA" id="ARBA00023170"/>
    </source>
</evidence>
<comment type="subcellular location">
    <subcellularLocation>
        <location evidence="1 10">Cell outer membrane</location>
        <topology evidence="1 10">Multi-pass membrane protein</topology>
    </subcellularLocation>
</comment>
<evidence type="ECO:0000256" key="4">
    <source>
        <dbReference type="ARBA" id="ARBA00022452"/>
    </source>
</evidence>
<dbReference type="InterPro" id="IPR012910">
    <property type="entry name" value="Plug_dom"/>
</dbReference>
<protein>
    <recommendedName>
        <fullName evidence="17">TonB-dependent receptor</fullName>
    </recommendedName>
</protein>
<keyword evidence="12" id="KW-0732">Signal</keyword>
<dbReference type="Gene3D" id="2.170.130.10">
    <property type="entry name" value="TonB-dependent receptor, plug domain"/>
    <property type="match status" value="1"/>
</dbReference>
<evidence type="ECO:0000256" key="7">
    <source>
        <dbReference type="ARBA" id="ARBA00023136"/>
    </source>
</evidence>
<evidence type="ECO:0000256" key="1">
    <source>
        <dbReference type="ARBA" id="ARBA00004571"/>
    </source>
</evidence>
<accession>A0A2G8T5J2</accession>
<dbReference type="Pfam" id="PF07715">
    <property type="entry name" value="Plug"/>
    <property type="match status" value="1"/>
</dbReference>
<dbReference type="InterPro" id="IPR039426">
    <property type="entry name" value="TonB-dep_rcpt-like"/>
</dbReference>